<evidence type="ECO:0000256" key="4">
    <source>
        <dbReference type="ARBA" id="ARBA00022806"/>
    </source>
</evidence>
<keyword evidence="3 10" id="KW-0378">Hydrolase</keyword>
<dbReference type="GO" id="GO:0005524">
    <property type="term" value="F:ATP binding"/>
    <property type="evidence" value="ECO:0007669"/>
    <property type="project" value="UniProtKB-UniRule"/>
</dbReference>
<dbReference type="Gene3D" id="1.10.486.10">
    <property type="entry name" value="PCRA, domain 4"/>
    <property type="match status" value="1"/>
</dbReference>
<dbReference type="PANTHER" id="PTHR11070">
    <property type="entry name" value="UVRD / RECB / PCRA DNA HELICASE FAMILY MEMBER"/>
    <property type="match status" value="1"/>
</dbReference>
<dbReference type="Pfam" id="PF13361">
    <property type="entry name" value="UvrD_C"/>
    <property type="match status" value="2"/>
</dbReference>
<feature type="binding site" evidence="10">
    <location>
        <begin position="42"/>
        <end position="49"/>
    </location>
    <ligand>
        <name>ATP</name>
        <dbReference type="ChEBI" id="CHEBI:30616"/>
    </ligand>
</feature>
<dbReference type="Gene3D" id="3.40.50.300">
    <property type="entry name" value="P-loop containing nucleotide triphosphate hydrolases"/>
    <property type="match status" value="2"/>
</dbReference>
<evidence type="ECO:0000256" key="6">
    <source>
        <dbReference type="ARBA" id="ARBA00023235"/>
    </source>
</evidence>
<dbReference type="GO" id="GO:0016887">
    <property type="term" value="F:ATP hydrolysis activity"/>
    <property type="evidence" value="ECO:0007669"/>
    <property type="project" value="RHEA"/>
</dbReference>
<keyword evidence="4 10" id="KW-0347">Helicase</keyword>
<comment type="similarity">
    <text evidence="1">Belongs to the helicase family. UvrD subfamily.</text>
</comment>
<evidence type="ECO:0000259" key="12">
    <source>
        <dbReference type="PROSITE" id="PS51217"/>
    </source>
</evidence>
<dbReference type="InterPro" id="IPR014016">
    <property type="entry name" value="UvrD-like_ATP-bd"/>
</dbReference>
<evidence type="ECO:0000256" key="7">
    <source>
        <dbReference type="ARBA" id="ARBA00034617"/>
    </source>
</evidence>
<dbReference type="PROSITE" id="PS51217">
    <property type="entry name" value="UVRD_HELICASE_CTER"/>
    <property type="match status" value="1"/>
</dbReference>
<dbReference type="GO" id="GO:0043138">
    <property type="term" value="F:3'-5' DNA helicase activity"/>
    <property type="evidence" value="ECO:0007669"/>
    <property type="project" value="UniProtKB-EC"/>
</dbReference>
<name>A0A2M8LIK0_9BACT</name>
<evidence type="ECO:0000256" key="3">
    <source>
        <dbReference type="ARBA" id="ARBA00022801"/>
    </source>
</evidence>
<comment type="catalytic activity">
    <reaction evidence="7">
        <text>Couples ATP hydrolysis with the unwinding of duplex DNA by translocating in the 3'-5' direction.</text>
        <dbReference type="EC" id="5.6.2.4"/>
    </reaction>
</comment>
<dbReference type="InterPro" id="IPR014017">
    <property type="entry name" value="DNA_helicase_UvrD-like_C"/>
</dbReference>
<dbReference type="InterPro" id="IPR000212">
    <property type="entry name" value="DNA_helicase_UvrD/REP"/>
</dbReference>
<reference evidence="14" key="1">
    <citation type="submission" date="2017-09" db="EMBL/GenBank/DDBJ databases">
        <title>Depth-based differentiation of microbial function through sediment-hosted aquifers and enrichment of novel symbionts in the deep terrestrial subsurface.</title>
        <authorList>
            <person name="Probst A.J."/>
            <person name="Ladd B."/>
            <person name="Jarett J.K."/>
            <person name="Geller-Mcgrath D.E."/>
            <person name="Sieber C.M.K."/>
            <person name="Emerson J.B."/>
            <person name="Anantharaman K."/>
            <person name="Thomas B.C."/>
            <person name="Malmstrom R."/>
            <person name="Stieglmeier M."/>
            <person name="Klingl A."/>
            <person name="Woyke T."/>
            <person name="Ryan C.M."/>
            <person name="Banfield J.F."/>
        </authorList>
    </citation>
    <scope>NUCLEOTIDE SEQUENCE [LARGE SCALE GENOMIC DNA]</scope>
</reference>
<proteinExistence type="inferred from homology"/>
<dbReference type="CDD" id="cd17932">
    <property type="entry name" value="DEXQc_UvrD"/>
    <property type="match status" value="1"/>
</dbReference>
<evidence type="ECO:0000313" key="13">
    <source>
        <dbReference type="EMBL" id="PJE77279.1"/>
    </source>
</evidence>
<comment type="caution">
    <text evidence="13">The sequence shown here is derived from an EMBL/GenBank/DDBJ whole genome shotgun (WGS) entry which is preliminary data.</text>
</comment>
<feature type="domain" description="UvrD-like helicase ATP-binding" evidence="11">
    <location>
        <begin position="21"/>
        <end position="305"/>
    </location>
</feature>
<dbReference type="InterPro" id="IPR027417">
    <property type="entry name" value="P-loop_NTPase"/>
</dbReference>
<dbReference type="PANTHER" id="PTHR11070:SF3">
    <property type="entry name" value="DNA 3'-5' HELICASE"/>
    <property type="match status" value="1"/>
</dbReference>
<keyword evidence="5 10" id="KW-0067">ATP-binding</keyword>
<evidence type="ECO:0000256" key="1">
    <source>
        <dbReference type="ARBA" id="ARBA00009922"/>
    </source>
</evidence>
<keyword evidence="2 10" id="KW-0547">Nucleotide-binding</keyword>
<evidence type="ECO:0000256" key="10">
    <source>
        <dbReference type="PROSITE-ProRule" id="PRU00560"/>
    </source>
</evidence>
<sequence>MKEFVLQDDFDLSKANIDYQKELNAEQLEVVLHGDGPALVLAGAGSGKTRTITYRVAYLLERGVSPESILLVTFTNKASKEMMTRVESLLGRQPKGLWGGTFHAIANRLLRIYASEIGYTSNFTILDQEDAKALVKVCIKALKIDTTSRRFPSPAKLNGIISYAKNSGQPIIDVLETRYPSFIEMSSSIERIAELYAQRKRESDSMDFDDLLLKLRELLFTNEGVRQRLAQQFEYILVDEYQDTNVIQADIIRQLASVHGNILVVGDDAQSIYSFRAAEIKNILGFPQTYNQTKTFRLVTNYRSTPEILAVANKTILQNTEQFKKELGAVLSSFEKPQIVPAQNAGQEAQFIAQRILALRDEGVPLSETAVLFRASFHSQQLEFELMRRDIPYEYRGGLKFFERAHVKDLVSHLRLKMNPKDEMAWIRVLGLLTGIGLVTAEKMASSFKQFETLEEVVQSHPKVPKRAQFGWRNLTKTLEKMMHEDRPSELIRAVLAGDYRDYLEAEYPDFMDRLEDIEQFALFAEGYTSLQTFLDEVALTGEYGTLREEGQVYQEEKMVLSTIHQSKGLEWSAVFIMHLVDGKFPIGAALDEKGGLEEERRLFYVATTRARKYLFYTYPITSGYDTLMLSQPSMFLQELPKELLEEIKLKAAVSKPSYGSFSNDEWNDDGPTIVFDDLGERVQKKPSTGVSFLRDIDEL</sequence>
<dbReference type="GO" id="GO:0003677">
    <property type="term" value="F:DNA binding"/>
    <property type="evidence" value="ECO:0007669"/>
    <property type="project" value="InterPro"/>
</dbReference>
<feature type="domain" description="UvrD-like helicase C-terminal" evidence="12">
    <location>
        <begin position="306"/>
        <end position="569"/>
    </location>
</feature>
<organism evidence="13 14">
    <name type="scientific">Candidatus Uhrbacteria bacterium CG10_big_fil_rev_8_21_14_0_10_48_16</name>
    <dbReference type="NCBI Taxonomy" id="1975038"/>
    <lineage>
        <taxon>Bacteria</taxon>
        <taxon>Candidatus Uhriibacteriota</taxon>
    </lineage>
</organism>
<dbReference type="PROSITE" id="PS51198">
    <property type="entry name" value="UVRD_HELICASE_ATP_BIND"/>
    <property type="match status" value="1"/>
</dbReference>
<dbReference type="AlphaFoldDB" id="A0A2M8LIK0"/>
<evidence type="ECO:0000259" key="11">
    <source>
        <dbReference type="PROSITE" id="PS51198"/>
    </source>
</evidence>
<dbReference type="Proteomes" id="UP000231436">
    <property type="component" value="Unassembled WGS sequence"/>
</dbReference>
<dbReference type="EC" id="5.6.2.4" evidence="8"/>
<protein>
    <recommendedName>
        <fullName evidence="8">DNA 3'-5' helicase</fullName>
        <ecNumber evidence="8">5.6.2.4</ecNumber>
    </recommendedName>
</protein>
<evidence type="ECO:0000313" key="14">
    <source>
        <dbReference type="Proteomes" id="UP000231436"/>
    </source>
</evidence>
<dbReference type="EMBL" id="PFEU01000001">
    <property type="protein sequence ID" value="PJE77279.1"/>
    <property type="molecule type" value="Genomic_DNA"/>
</dbReference>
<gene>
    <name evidence="13" type="ORF">COV05_00010</name>
</gene>
<accession>A0A2M8LIK0</accession>
<dbReference type="InterPro" id="IPR013986">
    <property type="entry name" value="DExx_box_DNA_helicase_dom_sf"/>
</dbReference>
<dbReference type="GO" id="GO:0005829">
    <property type="term" value="C:cytosol"/>
    <property type="evidence" value="ECO:0007669"/>
    <property type="project" value="TreeGrafter"/>
</dbReference>
<comment type="catalytic activity">
    <reaction evidence="9">
        <text>ATP + H2O = ADP + phosphate + H(+)</text>
        <dbReference type="Rhea" id="RHEA:13065"/>
        <dbReference type="ChEBI" id="CHEBI:15377"/>
        <dbReference type="ChEBI" id="CHEBI:15378"/>
        <dbReference type="ChEBI" id="CHEBI:30616"/>
        <dbReference type="ChEBI" id="CHEBI:43474"/>
        <dbReference type="ChEBI" id="CHEBI:456216"/>
        <dbReference type="EC" id="5.6.2.4"/>
    </reaction>
</comment>
<evidence type="ECO:0000256" key="9">
    <source>
        <dbReference type="ARBA" id="ARBA00048988"/>
    </source>
</evidence>
<evidence type="ECO:0000256" key="8">
    <source>
        <dbReference type="ARBA" id="ARBA00034808"/>
    </source>
</evidence>
<keyword evidence="6" id="KW-0413">Isomerase</keyword>
<evidence type="ECO:0000256" key="5">
    <source>
        <dbReference type="ARBA" id="ARBA00022840"/>
    </source>
</evidence>
<evidence type="ECO:0000256" key="2">
    <source>
        <dbReference type="ARBA" id="ARBA00022741"/>
    </source>
</evidence>
<dbReference type="GO" id="GO:0000725">
    <property type="term" value="P:recombinational repair"/>
    <property type="evidence" value="ECO:0007669"/>
    <property type="project" value="TreeGrafter"/>
</dbReference>
<dbReference type="Pfam" id="PF00580">
    <property type="entry name" value="UvrD-helicase"/>
    <property type="match status" value="1"/>
</dbReference>
<dbReference type="Gene3D" id="1.10.10.160">
    <property type="match status" value="1"/>
</dbReference>
<dbReference type="SUPFAM" id="SSF52540">
    <property type="entry name" value="P-loop containing nucleoside triphosphate hydrolases"/>
    <property type="match status" value="1"/>
</dbReference>